<evidence type="ECO:0000256" key="4">
    <source>
        <dbReference type="ARBA" id="ARBA00023136"/>
    </source>
</evidence>
<feature type="transmembrane region" description="Helical" evidence="6">
    <location>
        <begin position="160"/>
        <end position="177"/>
    </location>
</feature>
<dbReference type="InterPro" id="IPR051533">
    <property type="entry name" value="WaaL-like"/>
</dbReference>
<feature type="transmembrane region" description="Helical" evidence="6">
    <location>
        <begin position="227"/>
        <end position="252"/>
    </location>
</feature>
<evidence type="ECO:0000256" key="1">
    <source>
        <dbReference type="ARBA" id="ARBA00004141"/>
    </source>
</evidence>
<dbReference type="OrthoDB" id="177765at2"/>
<dbReference type="KEGG" id="vbh:CMV30_00130"/>
<evidence type="ECO:0000256" key="5">
    <source>
        <dbReference type="SAM" id="MobiDB-lite"/>
    </source>
</evidence>
<dbReference type="PANTHER" id="PTHR37422">
    <property type="entry name" value="TEICHURONIC ACID BIOSYNTHESIS PROTEIN TUAE"/>
    <property type="match status" value="1"/>
</dbReference>
<accession>A0A290Q2H2</accession>
<keyword evidence="9" id="KW-1185">Reference proteome</keyword>
<keyword evidence="2 6" id="KW-0812">Transmembrane</keyword>
<reference evidence="8 9" key="1">
    <citation type="submission" date="2017-09" db="EMBL/GenBank/DDBJ databases">
        <title>Complete genome sequence of Verrucomicrobial strain HZ-65, isolated from freshwater.</title>
        <authorList>
            <person name="Choi A."/>
        </authorList>
    </citation>
    <scope>NUCLEOTIDE SEQUENCE [LARGE SCALE GENOMIC DNA]</scope>
    <source>
        <strain evidence="8 9">HZ-65</strain>
    </source>
</reference>
<evidence type="ECO:0000259" key="7">
    <source>
        <dbReference type="Pfam" id="PF04932"/>
    </source>
</evidence>
<gene>
    <name evidence="8" type="ORF">CMV30_00130</name>
</gene>
<feature type="transmembrane region" description="Helical" evidence="6">
    <location>
        <begin position="314"/>
        <end position="333"/>
    </location>
</feature>
<feature type="transmembrane region" description="Helical" evidence="6">
    <location>
        <begin position="421"/>
        <end position="442"/>
    </location>
</feature>
<dbReference type="InterPro" id="IPR007016">
    <property type="entry name" value="O-antigen_ligase-rel_domated"/>
</dbReference>
<keyword evidence="3 6" id="KW-1133">Transmembrane helix</keyword>
<feature type="transmembrane region" description="Helical" evidence="6">
    <location>
        <begin position="57"/>
        <end position="77"/>
    </location>
</feature>
<dbReference type="RefSeq" id="WP_096054142.1">
    <property type="nucleotide sequence ID" value="NZ_CP023344.1"/>
</dbReference>
<keyword evidence="4 6" id="KW-0472">Membrane</keyword>
<evidence type="ECO:0000256" key="2">
    <source>
        <dbReference type="ARBA" id="ARBA00022692"/>
    </source>
</evidence>
<feature type="transmembrane region" description="Helical" evidence="6">
    <location>
        <begin position="186"/>
        <end position="207"/>
    </location>
</feature>
<feature type="transmembrane region" description="Helical" evidence="6">
    <location>
        <begin position="454"/>
        <end position="473"/>
    </location>
</feature>
<dbReference type="AlphaFoldDB" id="A0A290Q2H2"/>
<name>A0A290Q2H2_9BACT</name>
<feature type="transmembrane region" description="Helical" evidence="6">
    <location>
        <begin position="479"/>
        <end position="495"/>
    </location>
</feature>
<comment type="subcellular location">
    <subcellularLocation>
        <location evidence="1">Membrane</location>
        <topology evidence="1">Multi-pass membrane protein</topology>
    </subcellularLocation>
</comment>
<feature type="transmembrane region" description="Helical" evidence="6">
    <location>
        <begin position="289"/>
        <end position="307"/>
    </location>
</feature>
<protein>
    <submittedName>
        <fullName evidence="8">Polymerase</fullName>
    </submittedName>
</protein>
<proteinExistence type="predicted"/>
<evidence type="ECO:0000256" key="6">
    <source>
        <dbReference type="SAM" id="Phobius"/>
    </source>
</evidence>
<evidence type="ECO:0000256" key="3">
    <source>
        <dbReference type="ARBA" id="ARBA00022989"/>
    </source>
</evidence>
<feature type="domain" description="O-antigen ligase-related" evidence="7">
    <location>
        <begin position="271"/>
        <end position="431"/>
    </location>
</feature>
<dbReference type="Pfam" id="PF04932">
    <property type="entry name" value="Wzy_C"/>
    <property type="match status" value="1"/>
</dbReference>
<dbReference type="PANTHER" id="PTHR37422:SF23">
    <property type="entry name" value="TEICHURONIC ACID BIOSYNTHESIS PROTEIN TUAE"/>
    <property type="match status" value="1"/>
</dbReference>
<dbReference type="EMBL" id="CP023344">
    <property type="protein sequence ID" value="ATC62507.1"/>
    <property type="molecule type" value="Genomic_DNA"/>
</dbReference>
<dbReference type="Proteomes" id="UP000217265">
    <property type="component" value="Chromosome"/>
</dbReference>
<feature type="transmembrane region" description="Helical" evidence="6">
    <location>
        <begin position="98"/>
        <end position="116"/>
    </location>
</feature>
<feature type="transmembrane region" description="Helical" evidence="6">
    <location>
        <begin position="264"/>
        <end position="283"/>
    </location>
</feature>
<evidence type="ECO:0000313" key="8">
    <source>
        <dbReference type="EMBL" id="ATC62507.1"/>
    </source>
</evidence>
<feature type="region of interest" description="Disordered" evidence="5">
    <location>
        <begin position="1"/>
        <end position="24"/>
    </location>
</feature>
<dbReference type="GO" id="GO:0016020">
    <property type="term" value="C:membrane"/>
    <property type="evidence" value="ECO:0007669"/>
    <property type="project" value="UniProtKB-SubCell"/>
</dbReference>
<organism evidence="8 9">
    <name type="scientific">Nibricoccus aquaticus</name>
    <dbReference type="NCBI Taxonomy" id="2576891"/>
    <lineage>
        <taxon>Bacteria</taxon>
        <taxon>Pseudomonadati</taxon>
        <taxon>Verrucomicrobiota</taxon>
        <taxon>Opitutia</taxon>
        <taxon>Opitutales</taxon>
        <taxon>Opitutaceae</taxon>
        <taxon>Nibricoccus</taxon>
    </lineage>
</organism>
<evidence type="ECO:0000313" key="9">
    <source>
        <dbReference type="Proteomes" id="UP000217265"/>
    </source>
</evidence>
<sequence length="504" mass="56309">MEPSAKIPQSPAPPSVGSRLGSRKKSTRLHPLEIAFLALISAHLVFLPWALGTMHVWSQLVSFSLAFAGFALALIPRTHTEEFSDDGRRYRYIPSRRLLAFPGFWLGLAVLFYAFVQALNPAWNYASSSGDWWMEEKAYIAWLPSGATAPFADSNPWRSLLVWSSAWMLACSLWIGLTRRASIRSLLVILTINATALALVGILQHVAGNGKILWLITPSTHYSVATFLYKNHAGAFFNLMLAASAATATWYYRRSERRLERTSPAPLFTLCAVALSLIVALSFSRAATVLMIGFVLLSLVLGAIYMLRSARRPNLLLVSLLTVSLTILAFVSARQLRLEQAAEKFQQLFTTDRVQSFEFRQLSAQATWDMASERLATGWGAGCYRFLFPLFQQNYPQIYQPAPNADRSFLFEHAHNDYLEFLAELGLIGCAPLVILLLLLATKLIRGRLWQNPPLLFLALGLLILLAHCWIDFHLHCPAILLTACALAAIAGRWSELESRRRSP</sequence>
<feature type="transmembrane region" description="Helical" evidence="6">
    <location>
        <begin position="32"/>
        <end position="51"/>
    </location>
</feature>